<dbReference type="InterPro" id="IPR029058">
    <property type="entry name" value="AB_hydrolase_fold"/>
</dbReference>
<dbReference type="PANTHER" id="PTHR43194">
    <property type="entry name" value="HYDROLASE ALPHA/BETA FOLD FAMILY"/>
    <property type="match status" value="1"/>
</dbReference>
<name>A0ABW8EXP1_9BURK</name>
<evidence type="ECO:0000313" key="3">
    <source>
        <dbReference type="Proteomes" id="UP001617427"/>
    </source>
</evidence>
<evidence type="ECO:0000259" key="1">
    <source>
        <dbReference type="Pfam" id="PF12697"/>
    </source>
</evidence>
<dbReference type="Pfam" id="PF12697">
    <property type="entry name" value="Abhydrolase_6"/>
    <property type="match status" value="1"/>
</dbReference>
<gene>
    <name evidence="2" type="ORF">ACIPEN_10370</name>
</gene>
<feature type="domain" description="AB hydrolase-1" evidence="1">
    <location>
        <begin position="57"/>
        <end position="279"/>
    </location>
</feature>
<dbReference type="InterPro" id="IPR000073">
    <property type="entry name" value="AB_hydrolase_1"/>
</dbReference>
<organism evidence="2 3">
    <name type="scientific">Herbaspirillum chlorophenolicum</name>
    <dbReference type="NCBI Taxonomy" id="211589"/>
    <lineage>
        <taxon>Bacteria</taxon>
        <taxon>Pseudomonadati</taxon>
        <taxon>Pseudomonadota</taxon>
        <taxon>Betaproteobacteria</taxon>
        <taxon>Burkholderiales</taxon>
        <taxon>Oxalobacteraceae</taxon>
        <taxon>Herbaspirillum</taxon>
    </lineage>
</organism>
<accession>A0ABW8EXP1</accession>
<dbReference type="SUPFAM" id="SSF53474">
    <property type="entry name" value="alpha/beta-Hydrolases"/>
    <property type="match status" value="1"/>
</dbReference>
<proteinExistence type="predicted"/>
<dbReference type="GO" id="GO:0016787">
    <property type="term" value="F:hydrolase activity"/>
    <property type="evidence" value="ECO:0007669"/>
    <property type="project" value="UniProtKB-KW"/>
</dbReference>
<dbReference type="EMBL" id="JBIUZV010000004">
    <property type="protein sequence ID" value="MFJ3046227.1"/>
    <property type="molecule type" value="Genomic_DNA"/>
</dbReference>
<dbReference type="InterPro" id="IPR050228">
    <property type="entry name" value="Carboxylesterase_BioH"/>
</dbReference>
<sequence length="293" mass="31863">MDHLLTALSHRRAGVRVQTLATRAGPLHVVDTGAPAAGSSRPCIVLTPDGPNVVAHYAELIGLLAPHYRVVCFDMPGFGHSLPGPRYHHSLDEGADAVLALLEALDIGRATLAFSCANGLYALRAAQRSPRVAGLILTQTPSLPAMQAWAYRMIPRPLRVPVLGQALAWMARRKMAHLWYRSALPPGRDAAFLQQAASASFAQGGCFCLASVVQGLLKEDQLLQRTPNLPCTLVWGTQDRSHRATPPDSLQQLLQQAELIRFDDCGHFPDLEQPGRYAEVVLAHMSKHDPYQG</sequence>
<dbReference type="PANTHER" id="PTHR43194:SF2">
    <property type="entry name" value="PEROXISOMAL MEMBRANE PROTEIN LPX1"/>
    <property type="match status" value="1"/>
</dbReference>
<dbReference type="Proteomes" id="UP001617427">
    <property type="component" value="Unassembled WGS sequence"/>
</dbReference>
<keyword evidence="3" id="KW-1185">Reference proteome</keyword>
<protein>
    <submittedName>
        <fullName evidence="2">Alpha/beta fold hydrolase</fullName>
    </submittedName>
</protein>
<evidence type="ECO:0000313" key="2">
    <source>
        <dbReference type="EMBL" id="MFJ3046227.1"/>
    </source>
</evidence>
<comment type="caution">
    <text evidence="2">The sequence shown here is derived from an EMBL/GenBank/DDBJ whole genome shotgun (WGS) entry which is preliminary data.</text>
</comment>
<keyword evidence="2" id="KW-0378">Hydrolase</keyword>
<dbReference type="RefSeq" id="WP_402700209.1">
    <property type="nucleotide sequence ID" value="NZ_JBIUZV010000004.1"/>
</dbReference>
<reference evidence="2 3" key="1">
    <citation type="submission" date="2024-10" db="EMBL/GenBank/DDBJ databases">
        <title>The Natural Products Discovery Center: Release of the First 8490 Sequenced Strains for Exploring Actinobacteria Biosynthetic Diversity.</title>
        <authorList>
            <person name="Kalkreuter E."/>
            <person name="Kautsar S.A."/>
            <person name="Yang D."/>
            <person name="Bader C.D."/>
            <person name="Teijaro C.N."/>
            <person name="Fluegel L."/>
            <person name="Davis C.M."/>
            <person name="Simpson J.R."/>
            <person name="Lauterbach L."/>
            <person name="Steele A.D."/>
            <person name="Gui C."/>
            <person name="Meng S."/>
            <person name="Li G."/>
            <person name="Viehrig K."/>
            <person name="Ye F."/>
            <person name="Su P."/>
            <person name="Kiefer A.F."/>
            <person name="Nichols A."/>
            <person name="Cepeda A.J."/>
            <person name="Yan W."/>
            <person name="Fan B."/>
            <person name="Jiang Y."/>
            <person name="Adhikari A."/>
            <person name="Zheng C.-J."/>
            <person name="Schuster L."/>
            <person name="Cowan T.M."/>
            <person name="Smanski M.J."/>
            <person name="Chevrette M.G."/>
            <person name="De Carvalho L.P.S."/>
            <person name="Shen B."/>
        </authorList>
    </citation>
    <scope>NUCLEOTIDE SEQUENCE [LARGE SCALE GENOMIC DNA]</scope>
    <source>
        <strain evidence="2 3">NPDC087045</strain>
    </source>
</reference>
<dbReference type="Gene3D" id="3.40.50.1820">
    <property type="entry name" value="alpha/beta hydrolase"/>
    <property type="match status" value="1"/>
</dbReference>